<dbReference type="SUPFAM" id="SSF53850">
    <property type="entry name" value="Periplasmic binding protein-like II"/>
    <property type="match status" value="1"/>
</dbReference>
<dbReference type="Gene3D" id="3.40.190.10">
    <property type="entry name" value="Periplasmic binding protein-like II"/>
    <property type="match status" value="2"/>
</dbReference>
<dbReference type="PANTHER" id="PTHR35936:SF17">
    <property type="entry name" value="ARGININE-BINDING EXTRACELLULAR PROTEIN ARTP"/>
    <property type="match status" value="1"/>
</dbReference>
<feature type="signal peptide" evidence="5">
    <location>
        <begin position="1"/>
        <end position="25"/>
    </location>
</feature>
<evidence type="ECO:0000256" key="2">
    <source>
        <dbReference type="ARBA" id="ARBA00010333"/>
    </source>
</evidence>
<dbReference type="EMBL" id="FTOA01000002">
    <property type="protein sequence ID" value="SIS48250.1"/>
    <property type="molecule type" value="Genomic_DNA"/>
</dbReference>
<dbReference type="PROSITE" id="PS01039">
    <property type="entry name" value="SBP_BACTERIAL_3"/>
    <property type="match status" value="1"/>
</dbReference>
<dbReference type="InterPro" id="IPR018313">
    <property type="entry name" value="SBP_3_CS"/>
</dbReference>
<feature type="domain" description="Ionotropic glutamate receptor C-terminal" evidence="7">
    <location>
        <begin position="30"/>
        <end position="276"/>
    </location>
</feature>
<feature type="domain" description="Solute-binding protein family 3/N-terminal" evidence="6">
    <location>
        <begin position="30"/>
        <end position="277"/>
    </location>
</feature>
<dbReference type="GO" id="GO:0015276">
    <property type="term" value="F:ligand-gated monoatomic ion channel activity"/>
    <property type="evidence" value="ECO:0007669"/>
    <property type="project" value="InterPro"/>
</dbReference>
<dbReference type="STRING" id="80876.SAMN05421779_102215"/>
<accession>A0A1N7JG15</accession>
<dbReference type="GO" id="GO:0030313">
    <property type="term" value="C:cell envelope"/>
    <property type="evidence" value="ECO:0007669"/>
    <property type="project" value="UniProtKB-SubCell"/>
</dbReference>
<dbReference type="GO" id="GO:0016020">
    <property type="term" value="C:membrane"/>
    <property type="evidence" value="ECO:0007669"/>
    <property type="project" value="InterPro"/>
</dbReference>
<dbReference type="Pfam" id="PF00497">
    <property type="entry name" value="SBP_bac_3"/>
    <property type="match status" value="1"/>
</dbReference>
<keyword evidence="3 5" id="KW-0732">Signal</keyword>
<reference evidence="8 9" key="1">
    <citation type="submission" date="2017-01" db="EMBL/GenBank/DDBJ databases">
        <authorList>
            <person name="Mah S.A."/>
            <person name="Swanson W.J."/>
            <person name="Moy G.W."/>
            <person name="Vacquier V.D."/>
        </authorList>
    </citation>
    <scope>NUCLEOTIDE SEQUENCE [LARGE SCALE GENOMIC DNA]</scope>
    <source>
        <strain evidence="8 9">DSM 11589</strain>
    </source>
</reference>
<dbReference type="Proteomes" id="UP000185678">
    <property type="component" value="Unassembled WGS sequence"/>
</dbReference>
<dbReference type="SMART" id="SM00062">
    <property type="entry name" value="PBPb"/>
    <property type="match status" value="1"/>
</dbReference>
<keyword evidence="9" id="KW-1185">Reference proteome</keyword>
<organism evidence="8 9">
    <name type="scientific">Insolitispirillum peregrinum</name>
    <dbReference type="NCBI Taxonomy" id="80876"/>
    <lineage>
        <taxon>Bacteria</taxon>
        <taxon>Pseudomonadati</taxon>
        <taxon>Pseudomonadota</taxon>
        <taxon>Alphaproteobacteria</taxon>
        <taxon>Rhodospirillales</taxon>
        <taxon>Novispirillaceae</taxon>
        <taxon>Insolitispirillum</taxon>
    </lineage>
</organism>
<dbReference type="SMART" id="SM00079">
    <property type="entry name" value="PBPe"/>
    <property type="match status" value="1"/>
</dbReference>
<evidence type="ECO:0000313" key="9">
    <source>
        <dbReference type="Proteomes" id="UP000185678"/>
    </source>
</evidence>
<evidence type="ECO:0000259" key="6">
    <source>
        <dbReference type="SMART" id="SM00062"/>
    </source>
</evidence>
<dbReference type="InterPro" id="IPR001320">
    <property type="entry name" value="Iontro_rcpt_C"/>
</dbReference>
<dbReference type="RefSeq" id="WP_076399115.1">
    <property type="nucleotide sequence ID" value="NZ_FTOA01000002.1"/>
</dbReference>
<evidence type="ECO:0000256" key="3">
    <source>
        <dbReference type="ARBA" id="ARBA00022729"/>
    </source>
</evidence>
<evidence type="ECO:0000313" key="8">
    <source>
        <dbReference type="EMBL" id="SIS48250.1"/>
    </source>
</evidence>
<evidence type="ECO:0000256" key="5">
    <source>
        <dbReference type="SAM" id="SignalP"/>
    </source>
</evidence>
<name>A0A1N7JG15_9PROT</name>
<proteinExistence type="inferred from homology"/>
<dbReference type="InterPro" id="IPR001638">
    <property type="entry name" value="Solute-binding_3/MltF_N"/>
</dbReference>
<sequence>MNNTLLALAFGALLPCLALSQPAEAKDWSKIRIASEGAYAPWNGMDPSGKLIGFEIDLAQSLCKRMQADCEIVAQDWDGMIPALQQGKYDAIMAAMSITDERKAVMDFAGPYGTEPSAFSVLADSPLGQVVFASKRVNLSAPDATGEAALAELVKALKGKSIGVQTSTIQANFVDKYLPDVSVRTYDKLDSASIDLLAGRVDAILGDRSVIEALGASQGGKMVQFGPDFVRGVLGDGFGIGLRKADADLKAKFNDALAAATADGTVSKLSLQHFGYDVSVK</sequence>
<feature type="chain" id="PRO_5012161925" evidence="5">
    <location>
        <begin position="26"/>
        <end position="281"/>
    </location>
</feature>
<evidence type="ECO:0000256" key="1">
    <source>
        <dbReference type="ARBA" id="ARBA00004196"/>
    </source>
</evidence>
<gene>
    <name evidence="8" type="ORF">SAMN05421779_102215</name>
</gene>
<dbReference type="AlphaFoldDB" id="A0A1N7JG15"/>
<evidence type="ECO:0000256" key="4">
    <source>
        <dbReference type="RuleBase" id="RU003744"/>
    </source>
</evidence>
<dbReference type="PANTHER" id="PTHR35936">
    <property type="entry name" value="MEMBRANE-BOUND LYTIC MUREIN TRANSGLYCOSYLASE F"/>
    <property type="match status" value="1"/>
</dbReference>
<comment type="similarity">
    <text evidence="2 4">Belongs to the bacterial solute-binding protein 3 family.</text>
</comment>
<comment type="subcellular location">
    <subcellularLocation>
        <location evidence="1">Cell envelope</location>
    </subcellularLocation>
</comment>
<evidence type="ECO:0000259" key="7">
    <source>
        <dbReference type="SMART" id="SM00079"/>
    </source>
</evidence>
<dbReference type="OrthoDB" id="9807134at2"/>
<protein>
    <submittedName>
        <fullName evidence="8">Octopine/nopaline transport system substrate-binding protein</fullName>
    </submittedName>
</protein>